<name>A0A0C1R1K8_9CLOT</name>
<feature type="active site" evidence="8">
    <location>
        <position position="322"/>
    </location>
</feature>
<evidence type="ECO:0000256" key="8">
    <source>
        <dbReference type="PIRSR" id="PIRSR005091-1"/>
    </source>
</evidence>
<feature type="transmembrane region" description="Helical" evidence="11">
    <location>
        <begin position="134"/>
        <end position="158"/>
    </location>
</feature>
<dbReference type="Proteomes" id="UP000031366">
    <property type="component" value="Unassembled WGS sequence"/>
</dbReference>
<keyword evidence="6 11" id="KW-1133">Transmembrane helix</keyword>
<keyword evidence="7 11" id="KW-0472">Membrane</keyword>
<evidence type="ECO:0000313" key="13">
    <source>
        <dbReference type="EMBL" id="KIE47302.1"/>
    </source>
</evidence>
<dbReference type="InterPro" id="IPR012160">
    <property type="entry name" value="LtaS-like"/>
</dbReference>
<evidence type="ECO:0000313" key="14">
    <source>
        <dbReference type="Proteomes" id="UP000031366"/>
    </source>
</evidence>
<dbReference type="Pfam" id="PF00884">
    <property type="entry name" value="Sulfatase"/>
    <property type="match status" value="1"/>
</dbReference>
<feature type="transmembrane region" description="Helical" evidence="11">
    <location>
        <begin position="28"/>
        <end position="47"/>
    </location>
</feature>
<proteinExistence type="inferred from homology"/>
<evidence type="ECO:0000256" key="5">
    <source>
        <dbReference type="ARBA" id="ARBA00022692"/>
    </source>
</evidence>
<comment type="subcellular location">
    <subcellularLocation>
        <location evidence="1">Cell membrane</location>
        <topology evidence="1">Multi-pass membrane protein</topology>
    </subcellularLocation>
</comment>
<evidence type="ECO:0000256" key="6">
    <source>
        <dbReference type="ARBA" id="ARBA00022989"/>
    </source>
</evidence>
<comment type="caution">
    <text evidence="13">The sequence shown here is derived from an EMBL/GenBank/DDBJ whole genome shotgun (WGS) entry which is preliminary data.</text>
</comment>
<evidence type="ECO:0000256" key="7">
    <source>
        <dbReference type="ARBA" id="ARBA00023136"/>
    </source>
</evidence>
<dbReference type="PANTHER" id="PTHR47371">
    <property type="entry name" value="LIPOTEICHOIC ACID SYNTHASE"/>
    <property type="match status" value="1"/>
</dbReference>
<dbReference type="PANTHER" id="PTHR47371:SF3">
    <property type="entry name" value="PHOSPHOGLYCEROL TRANSFERASE I"/>
    <property type="match status" value="1"/>
</dbReference>
<dbReference type="InterPro" id="IPR017850">
    <property type="entry name" value="Alkaline_phosphatase_core_sf"/>
</dbReference>
<evidence type="ECO:0000256" key="4">
    <source>
        <dbReference type="ARBA" id="ARBA00022475"/>
    </source>
</evidence>
<evidence type="ECO:0000259" key="12">
    <source>
        <dbReference type="Pfam" id="PF00884"/>
    </source>
</evidence>
<dbReference type="InterPro" id="IPR050448">
    <property type="entry name" value="OpgB/LTA_synthase_biosynth"/>
</dbReference>
<keyword evidence="9" id="KW-0479">Metal-binding</keyword>
<keyword evidence="5 11" id="KW-0812">Transmembrane</keyword>
<dbReference type="PIRSF" id="PIRSF005091">
    <property type="entry name" value="Mmb_sulf_HI1246"/>
    <property type="match status" value="1"/>
</dbReference>
<evidence type="ECO:0000256" key="10">
    <source>
        <dbReference type="PIRSR" id="PIRSR005091-3"/>
    </source>
</evidence>
<keyword evidence="9" id="KW-0464">Manganese</keyword>
<dbReference type="Gene3D" id="3.30.1120.170">
    <property type="match status" value="1"/>
</dbReference>
<feature type="transmembrane region" description="Helical" evidence="11">
    <location>
        <begin position="92"/>
        <end position="114"/>
    </location>
</feature>
<dbReference type="AlphaFoldDB" id="A0A0C1R1K8"/>
<dbReference type="GO" id="GO:0046872">
    <property type="term" value="F:metal ion binding"/>
    <property type="evidence" value="ECO:0007669"/>
    <property type="project" value="UniProtKB-KW"/>
</dbReference>
<dbReference type="OrthoDB" id="5901192at2"/>
<evidence type="ECO:0000256" key="9">
    <source>
        <dbReference type="PIRSR" id="PIRSR005091-2"/>
    </source>
</evidence>
<dbReference type="SUPFAM" id="SSF53649">
    <property type="entry name" value="Alkaline phosphatase-like"/>
    <property type="match status" value="1"/>
</dbReference>
<comment type="pathway">
    <text evidence="2">Cell wall biogenesis; lipoteichoic acid biosynthesis.</text>
</comment>
<feature type="binding site" evidence="10">
    <location>
        <position position="496"/>
    </location>
    <ligand>
        <name>Mn(2+)</name>
        <dbReference type="ChEBI" id="CHEBI:29035"/>
    </ligand>
</feature>
<reference evidence="13 14" key="1">
    <citation type="journal article" date="2015" name="Infect. Genet. Evol.">
        <title>Genomic sequences of six botulinum neurotoxin-producing strains representing three clostridial species illustrate the mobility and diversity of botulinum neurotoxin genes.</title>
        <authorList>
            <person name="Smith T.J."/>
            <person name="Hill K.K."/>
            <person name="Xie G."/>
            <person name="Foley B.T."/>
            <person name="Williamson C.H."/>
            <person name="Foster J.T."/>
            <person name="Johnson S.L."/>
            <person name="Chertkov O."/>
            <person name="Teshima H."/>
            <person name="Gibbons H.S."/>
            <person name="Johnsky L.A."/>
            <person name="Karavis M.A."/>
            <person name="Smith L.A."/>
        </authorList>
    </citation>
    <scope>NUCLEOTIDE SEQUENCE [LARGE SCALE GENOMIC DNA]</scope>
    <source>
        <strain evidence="13 14">CDC 2741</strain>
    </source>
</reference>
<dbReference type="GO" id="GO:0005886">
    <property type="term" value="C:plasma membrane"/>
    <property type="evidence" value="ECO:0007669"/>
    <property type="project" value="UniProtKB-SubCell"/>
</dbReference>
<feature type="domain" description="Sulfatase N-terminal" evidence="12">
    <location>
        <begin position="272"/>
        <end position="558"/>
    </location>
</feature>
<evidence type="ECO:0000256" key="1">
    <source>
        <dbReference type="ARBA" id="ARBA00004651"/>
    </source>
</evidence>
<feature type="transmembrane region" description="Helical" evidence="11">
    <location>
        <begin position="67"/>
        <end position="85"/>
    </location>
</feature>
<feature type="binding site" evidence="10">
    <location>
        <position position="280"/>
    </location>
    <ligand>
        <name>Mn(2+)</name>
        <dbReference type="ChEBI" id="CHEBI:29035"/>
    </ligand>
</feature>
<evidence type="ECO:0000256" key="11">
    <source>
        <dbReference type="SAM" id="Phobius"/>
    </source>
</evidence>
<evidence type="ECO:0000256" key="2">
    <source>
        <dbReference type="ARBA" id="ARBA00004936"/>
    </source>
</evidence>
<gene>
    <name evidence="13" type="ORF">U732_1416</name>
</gene>
<comment type="similarity">
    <text evidence="3">Belongs to the LTA synthase family.</text>
</comment>
<dbReference type="InterPro" id="IPR000917">
    <property type="entry name" value="Sulfatase_N"/>
</dbReference>
<feature type="binding site" evidence="9">
    <location>
        <position position="436"/>
    </location>
    <ligand>
        <name>substrate</name>
    </ligand>
</feature>
<dbReference type="STRING" id="29341.RSJ17_13145"/>
<dbReference type="Gene3D" id="3.40.720.10">
    <property type="entry name" value="Alkaline Phosphatase, subunit A"/>
    <property type="match status" value="1"/>
</dbReference>
<keyword evidence="14" id="KW-1185">Reference proteome</keyword>
<dbReference type="CDD" id="cd16015">
    <property type="entry name" value="LTA_synthase"/>
    <property type="match status" value="1"/>
</dbReference>
<accession>A0A0C1R1K8</accession>
<sequence>MNDINLQQPKIKEKIPQRISDVFIDYKYYFFTVSILLIKTILFMAVIDSVGASSINLNRMITNLPVIPIYLSSIILLLSISLLFNQKTQFKILFILNIVMSIIMITDLCFYRSFSSYFNLFVLQMGSNTENLGSSILAIFRPIDILFLIDIFVVVFLLKKRKTINFNKKKSKKLFFTLNILSILYLSVNFLNINKNFHSFSGEKSFSKSMIPNNKMFYLGTIGYHVYDLYNFYLNVKPYEFSKEKLQEVDDWYKNNDENLIDNKYKDMFKGKNLLFIQVESLENFVINKKINNQEITPNINKMINNSLYFDNFHEQVWNGNSSDSDLIMNTSIHPVREGATFFRYPNNTYPNSLPNLMEGLGYSSIAIHPDSGNYWNYKKALASIGFDKFVSAENLDTSEKIGLGISDKSYFNQAINFIKEQKQPFYGFTVTLTSHTPFNLPKEYRNLNLDKDFDKNELGDYFQSVNYTDSAIGEFVQKLDEEGILDNTVVVLYGDHTGVHKYFQDKINQIEPKEQWWLDNENKIPLLIYSKGLKGETISTYGGQIDTLPTVAYLMGVDKKNYKYAMGKNLLNTNKNNVILSDFKVKGEVTESDVEHLENSIELSDKIIRGDYFKKIFKE</sequence>
<feature type="binding site" evidence="10">
    <location>
        <position position="497"/>
    </location>
    <ligand>
        <name>Mn(2+)</name>
        <dbReference type="ChEBI" id="CHEBI:29035"/>
    </ligand>
</feature>
<dbReference type="RefSeq" id="WP_052268048.1">
    <property type="nucleotide sequence ID" value="NZ_AYSO01000015.1"/>
</dbReference>
<organism evidence="13 14">
    <name type="scientific">Clostridium argentinense CDC 2741</name>
    <dbReference type="NCBI Taxonomy" id="1418104"/>
    <lineage>
        <taxon>Bacteria</taxon>
        <taxon>Bacillati</taxon>
        <taxon>Bacillota</taxon>
        <taxon>Clostridia</taxon>
        <taxon>Eubacteriales</taxon>
        <taxon>Clostridiaceae</taxon>
        <taxon>Clostridium</taxon>
    </lineage>
</organism>
<evidence type="ECO:0000256" key="3">
    <source>
        <dbReference type="ARBA" id="ARBA00009983"/>
    </source>
</evidence>
<keyword evidence="4" id="KW-1003">Cell membrane</keyword>
<feature type="transmembrane region" description="Helical" evidence="11">
    <location>
        <begin position="174"/>
        <end position="191"/>
    </location>
</feature>
<dbReference type="EMBL" id="AYSO01000015">
    <property type="protein sequence ID" value="KIE47302.1"/>
    <property type="molecule type" value="Genomic_DNA"/>
</dbReference>
<protein>
    <submittedName>
        <fullName evidence="13">Type I phosphodiesterase / nucleotide pyrophosphatase family protein</fullName>
    </submittedName>
</protein>